<dbReference type="Gene3D" id="1.20.1280.50">
    <property type="match status" value="1"/>
</dbReference>
<dbReference type="SUPFAM" id="SSF81383">
    <property type="entry name" value="F-box domain"/>
    <property type="match status" value="1"/>
</dbReference>
<proteinExistence type="predicted"/>
<organism evidence="2 3">
    <name type="scientific">Thalictrum thalictroides</name>
    <name type="common">Rue-anemone</name>
    <name type="synonym">Anemone thalictroides</name>
    <dbReference type="NCBI Taxonomy" id="46969"/>
    <lineage>
        <taxon>Eukaryota</taxon>
        <taxon>Viridiplantae</taxon>
        <taxon>Streptophyta</taxon>
        <taxon>Embryophyta</taxon>
        <taxon>Tracheophyta</taxon>
        <taxon>Spermatophyta</taxon>
        <taxon>Magnoliopsida</taxon>
        <taxon>Ranunculales</taxon>
        <taxon>Ranunculaceae</taxon>
        <taxon>Thalictroideae</taxon>
        <taxon>Thalictrum</taxon>
    </lineage>
</organism>
<sequence>MAQKGKKGTYLDGRTFAEVCKPGGRGRNNVNYYDDKLITEDCCEDDGRGIVDMNGSKNKELSSDNNVSKVCIDIRSYVDMPFEIIYDIFLRLPIEDIVRCKSVCQTWYNLTREPDFIGLQANRSALCPPQRILLVPEDNIDSLFLLDNEKCIKIPLKNFELSHHYRVASCCNGLLCIASNLKPDEPVFIYNPITGECNELPKQDFKPFNTQGILYGFAFDRFSNKYKVVCVYCPDYWDTDYWYRDVTVARMTMGEIITEGEDSWRKLEIPYQIQFSHGSETVFLDDAFHWMINRNHPTSGSEFILALDINNEKFHTLQLPPVELPDDSLSLINFAGSLAFVEFDTLSCSSKIWKIVSSETNDRWICEYTFKYVSENDGLRYYYTVLGSTDDGNLVYQATQDYQANEWLRMEFREPCNQLGIYIPEKKESFLLNMQGSPHRFQAVLFAPTLISSKTLYFPRVWSPAISIKVMSRKEKPGKRRSGRR</sequence>
<reference evidence="2 3" key="1">
    <citation type="submission" date="2020-06" db="EMBL/GenBank/DDBJ databases">
        <title>Transcriptomic and genomic resources for Thalictrum thalictroides and T. hernandezii: Facilitating candidate gene discovery in an emerging model plant lineage.</title>
        <authorList>
            <person name="Arias T."/>
            <person name="Riano-Pachon D.M."/>
            <person name="Di Stilio V.S."/>
        </authorList>
    </citation>
    <scope>NUCLEOTIDE SEQUENCE [LARGE SCALE GENOMIC DNA]</scope>
    <source>
        <strain evidence="3">cv. WT478/WT964</strain>
        <tissue evidence="2">Leaves</tissue>
    </source>
</reference>
<dbReference type="InterPro" id="IPR017451">
    <property type="entry name" value="F-box-assoc_interact_dom"/>
</dbReference>
<comment type="caution">
    <text evidence="2">The sequence shown here is derived from an EMBL/GenBank/DDBJ whole genome shotgun (WGS) entry which is preliminary data.</text>
</comment>
<dbReference type="Pfam" id="PF08268">
    <property type="entry name" value="FBA_3"/>
    <property type="match status" value="1"/>
</dbReference>
<dbReference type="AlphaFoldDB" id="A0A7J6X362"/>
<dbReference type="SMART" id="SM00256">
    <property type="entry name" value="FBOX"/>
    <property type="match status" value="1"/>
</dbReference>
<protein>
    <submittedName>
        <fullName evidence="2">F-box protein</fullName>
    </submittedName>
</protein>
<accession>A0A7J6X362</accession>
<dbReference type="PANTHER" id="PTHR31672:SF13">
    <property type="entry name" value="F-BOX PROTEIN CPR30-LIKE"/>
    <property type="match status" value="1"/>
</dbReference>
<dbReference type="PANTHER" id="PTHR31672">
    <property type="entry name" value="BNACNNG10540D PROTEIN"/>
    <property type="match status" value="1"/>
</dbReference>
<keyword evidence="3" id="KW-1185">Reference proteome</keyword>
<dbReference type="PROSITE" id="PS50181">
    <property type="entry name" value="FBOX"/>
    <property type="match status" value="1"/>
</dbReference>
<dbReference type="InterPro" id="IPR013187">
    <property type="entry name" value="F-box-assoc_dom_typ3"/>
</dbReference>
<dbReference type="InterPro" id="IPR001810">
    <property type="entry name" value="F-box_dom"/>
</dbReference>
<dbReference type="OrthoDB" id="5319261at2759"/>
<dbReference type="NCBIfam" id="TIGR01640">
    <property type="entry name" value="F_box_assoc_1"/>
    <property type="match status" value="1"/>
</dbReference>
<dbReference type="InterPro" id="IPR036047">
    <property type="entry name" value="F-box-like_dom_sf"/>
</dbReference>
<evidence type="ECO:0000313" key="3">
    <source>
        <dbReference type="Proteomes" id="UP000554482"/>
    </source>
</evidence>
<feature type="domain" description="F-box" evidence="1">
    <location>
        <begin position="74"/>
        <end position="121"/>
    </location>
</feature>
<evidence type="ECO:0000313" key="2">
    <source>
        <dbReference type="EMBL" id="KAF5203325.1"/>
    </source>
</evidence>
<evidence type="ECO:0000259" key="1">
    <source>
        <dbReference type="PROSITE" id="PS50181"/>
    </source>
</evidence>
<dbReference type="InterPro" id="IPR050796">
    <property type="entry name" value="SCF_F-box_component"/>
</dbReference>
<dbReference type="Proteomes" id="UP000554482">
    <property type="component" value="Unassembled WGS sequence"/>
</dbReference>
<dbReference type="EMBL" id="JABWDY010006954">
    <property type="protein sequence ID" value="KAF5203325.1"/>
    <property type="molecule type" value="Genomic_DNA"/>
</dbReference>
<gene>
    <name evidence="2" type="ORF">FRX31_007088</name>
</gene>
<name>A0A7J6X362_THATH</name>
<dbReference type="Pfam" id="PF00646">
    <property type="entry name" value="F-box"/>
    <property type="match status" value="1"/>
</dbReference>